<comment type="pathway">
    <text evidence="1">Glycan metabolism; L-arabinan degradation.</text>
</comment>
<gene>
    <name evidence="7" type="ORF">M6D89_07095</name>
</gene>
<comment type="similarity">
    <text evidence="2 5">Belongs to the glycosyl hydrolase 43 family.</text>
</comment>
<organism evidence="7 8">
    <name type="scientific">Gilvimarinus xylanilyticus</name>
    <dbReference type="NCBI Taxonomy" id="2944139"/>
    <lineage>
        <taxon>Bacteria</taxon>
        <taxon>Pseudomonadati</taxon>
        <taxon>Pseudomonadota</taxon>
        <taxon>Gammaproteobacteria</taxon>
        <taxon>Cellvibrionales</taxon>
        <taxon>Cellvibrionaceae</taxon>
        <taxon>Gilvimarinus</taxon>
    </lineage>
</organism>
<proteinExistence type="inferred from homology"/>
<dbReference type="InterPro" id="IPR050727">
    <property type="entry name" value="GH43_arabinanases"/>
</dbReference>
<protein>
    <submittedName>
        <fullName evidence="7">Glycoside hydrolase family 43 protein</fullName>
    </submittedName>
</protein>
<dbReference type="GO" id="GO:0005975">
    <property type="term" value="P:carbohydrate metabolic process"/>
    <property type="evidence" value="ECO:0007669"/>
    <property type="project" value="InterPro"/>
</dbReference>
<dbReference type="RefSeq" id="WP_253967322.1">
    <property type="nucleotide sequence ID" value="NZ_JAMFTH010000001.1"/>
</dbReference>
<dbReference type="Gene3D" id="2.115.10.20">
    <property type="entry name" value="Glycosyl hydrolase domain, family 43"/>
    <property type="match status" value="1"/>
</dbReference>
<sequence length="364" mass="41253">MSMPKLSALFFAPLLLACAQQGAAADLPTNTPASAVPEKEVHHVDTLNIHDPAVLADPVSKRYYVYDSFHYGHPQENLASPNGRAGVEVFWSEDLEHWHGPELAYEFEEDSWANTDHAPWAPEVAFYEDKYYLFTTFHNYDETIGEAEEGRPPLVRRASQILVSDSPRGPFKRFANKPQTPADEMALDGTLWIEDGQPWMIYCQEWIQAGDGLIKAIRLSDDLTESIGEPITLINAGDVAWTAKISRHEGKDIRAVVTDGPWPYRSKTGELMLLWSSWNKDKEKAYTTSLAYSDNGKLTGNWTHREEPLIAGDRGHGNIFRNFDGELMIALHRYFKQPYTRLQIFELEDLGDDLEIGEQLYGHP</sequence>
<feature type="signal peptide" evidence="6">
    <location>
        <begin position="1"/>
        <end position="24"/>
    </location>
</feature>
<dbReference type="InterPro" id="IPR023296">
    <property type="entry name" value="Glyco_hydro_beta-prop_sf"/>
</dbReference>
<dbReference type="AlphaFoldDB" id="A0A9X2I2W3"/>
<reference evidence="7" key="1">
    <citation type="submission" date="2022-05" db="EMBL/GenBank/DDBJ databases">
        <authorList>
            <person name="Sun H.-N."/>
        </authorList>
    </citation>
    <scope>NUCLEOTIDE SEQUENCE</scope>
    <source>
        <strain evidence="7">HB14</strain>
    </source>
</reference>
<reference evidence="7" key="2">
    <citation type="submission" date="2023-01" db="EMBL/GenBank/DDBJ databases">
        <title>Gilvimarinus xylanilyticus HB14 isolated from Caulerpa lentillifera aquaculture base in Hainan, China.</title>
        <authorList>
            <person name="Zhang Y.-J."/>
        </authorList>
    </citation>
    <scope>NUCLEOTIDE SEQUENCE</scope>
    <source>
        <strain evidence="7">HB14</strain>
    </source>
</reference>
<dbReference type="PANTHER" id="PTHR43301:SF3">
    <property type="entry name" value="ARABINAN ENDO-1,5-ALPHA-L-ARABINOSIDASE A-RELATED"/>
    <property type="match status" value="1"/>
</dbReference>
<dbReference type="PANTHER" id="PTHR43301">
    <property type="entry name" value="ARABINAN ENDO-1,5-ALPHA-L-ARABINOSIDASE"/>
    <property type="match status" value="1"/>
</dbReference>
<evidence type="ECO:0000256" key="3">
    <source>
        <dbReference type="ARBA" id="ARBA00022801"/>
    </source>
</evidence>
<dbReference type="Proteomes" id="UP001139319">
    <property type="component" value="Unassembled WGS sequence"/>
</dbReference>
<keyword evidence="8" id="KW-1185">Reference proteome</keyword>
<keyword evidence="6" id="KW-0732">Signal</keyword>
<dbReference type="SUPFAM" id="SSF75005">
    <property type="entry name" value="Arabinanase/levansucrase/invertase"/>
    <property type="match status" value="1"/>
</dbReference>
<name>A0A9X2I2W3_9GAMM</name>
<keyword evidence="3 5" id="KW-0378">Hydrolase</keyword>
<dbReference type="InterPro" id="IPR006710">
    <property type="entry name" value="Glyco_hydro_43"/>
</dbReference>
<dbReference type="EMBL" id="JAMFTH010000001">
    <property type="protein sequence ID" value="MCP8899061.1"/>
    <property type="molecule type" value="Genomic_DNA"/>
</dbReference>
<evidence type="ECO:0000256" key="4">
    <source>
        <dbReference type="ARBA" id="ARBA00023295"/>
    </source>
</evidence>
<comment type="caution">
    <text evidence="7">The sequence shown here is derived from an EMBL/GenBank/DDBJ whole genome shotgun (WGS) entry which is preliminary data.</text>
</comment>
<feature type="chain" id="PRO_5040942731" evidence="6">
    <location>
        <begin position="25"/>
        <end position="364"/>
    </location>
</feature>
<evidence type="ECO:0000256" key="6">
    <source>
        <dbReference type="SAM" id="SignalP"/>
    </source>
</evidence>
<dbReference type="Pfam" id="PF04616">
    <property type="entry name" value="Glyco_hydro_43"/>
    <property type="match status" value="1"/>
</dbReference>
<evidence type="ECO:0000256" key="1">
    <source>
        <dbReference type="ARBA" id="ARBA00004834"/>
    </source>
</evidence>
<evidence type="ECO:0000313" key="8">
    <source>
        <dbReference type="Proteomes" id="UP001139319"/>
    </source>
</evidence>
<dbReference type="GO" id="GO:0004553">
    <property type="term" value="F:hydrolase activity, hydrolyzing O-glycosyl compounds"/>
    <property type="evidence" value="ECO:0007669"/>
    <property type="project" value="InterPro"/>
</dbReference>
<evidence type="ECO:0000256" key="2">
    <source>
        <dbReference type="ARBA" id="ARBA00009865"/>
    </source>
</evidence>
<evidence type="ECO:0000256" key="5">
    <source>
        <dbReference type="RuleBase" id="RU361187"/>
    </source>
</evidence>
<keyword evidence="4 5" id="KW-0326">Glycosidase</keyword>
<evidence type="ECO:0000313" key="7">
    <source>
        <dbReference type="EMBL" id="MCP8899061.1"/>
    </source>
</evidence>
<dbReference type="CDD" id="cd08981">
    <property type="entry name" value="GH43_Bt1873-like"/>
    <property type="match status" value="1"/>
</dbReference>
<accession>A0A9X2I2W3</accession>
<dbReference type="PROSITE" id="PS51257">
    <property type="entry name" value="PROKAR_LIPOPROTEIN"/>
    <property type="match status" value="1"/>
</dbReference>